<dbReference type="AlphaFoldDB" id="A0A6P6E7T6"/>
<sequence length="288" mass="30725">MARLNLSFSGRHFPWDSTKSCRGRLGSFPDSSFAPQGRRLRDRTPLRPDLTGLRASGSKDAASTLRRPGDGDLRTRPGELRWETRAGRTGTGLAAAPRPRRALPGPCFDPRPPLRRPPLLTRAAARPATLRAACGAGDPGTPSTLSEGARERRGELCPSPAGGLCPSTAASDLILPRLGFLCEEGGAASRPAAPGASWPRRPRGCGRLLAPPRRITLRTPGRPVSESPRRLRCQQRSRRTPNLGGVWFAPGEQLQGVRLREVDLPSVDSTRLAPSGAGFRTGTSASGC</sequence>
<dbReference type="GeneID" id="111816024"/>
<feature type="region of interest" description="Disordered" evidence="1">
    <location>
        <begin position="12"/>
        <end position="117"/>
    </location>
</feature>
<feature type="compositionally biased region" description="Basic and acidic residues" evidence="1">
    <location>
        <begin position="67"/>
        <end position="86"/>
    </location>
</feature>
<evidence type="ECO:0000256" key="1">
    <source>
        <dbReference type="SAM" id="MobiDB-lite"/>
    </source>
</evidence>
<dbReference type="RefSeq" id="XP_023568093.1">
    <property type="nucleotide sequence ID" value="XM_023712325.1"/>
</dbReference>
<name>A0A6P6E7T6_OCTDE</name>
<proteinExistence type="predicted"/>
<dbReference type="Proteomes" id="UP000515203">
    <property type="component" value="Unplaced"/>
</dbReference>
<organism evidence="2 3">
    <name type="scientific">Octodon degus</name>
    <name type="common">Degu</name>
    <name type="synonym">Sciurus degus</name>
    <dbReference type="NCBI Taxonomy" id="10160"/>
    <lineage>
        <taxon>Eukaryota</taxon>
        <taxon>Metazoa</taxon>
        <taxon>Chordata</taxon>
        <taxon>Craniata</taxon>
        <taxon>Vertebrata</taxon>
        <taxon>Euteleostomi</taxon>
        <taxon>Mammalia</taxon>
        <taxon>Eutheria</taxon>
        <taxon>Euarchontoglires</taxon>
        <taxon>Glires</taxon>
        <taxon>Rodentia</taxon>
        <taxon>Hystricomorpha</taxon>
        <taxon>Octodontidae</taxon>
        <taxon>Octodon</taxon>
    </lineage>
</organism>
<protein>
    <submittedName>
        <fullName evidence="3">Uncharacterized protein LOC111816024</fullName>
    </submittedName>
</protein>
<feature type="compositionally biased region" description="Low complexity" evidence="1">
    <location>
        <begin position="87"/>
        <end position="106"/>
    </location>
</feature>
<accession>A0A6P6E7T6</accession>
<dbReference type="InParanoid" id="A0A6P6E7T6"/>
<feature type="region of interest" description="Disordered" evidence="1">
    <location>
        <begin position="132"/>
        <end position="162"/>
    </location>
</feature>
<reference evidence="3" key="1">
    <citation type="submission" date="2025-08" db="UniProtKB">
        <authorList>
            <consortium name="RefSeq"/>
        </authorList>
    </citation>
    <scope>IDENTIFICATION</scope>
</reference>
<gene>
    <name evidence="3" type="primary">LOC111816024</name>
</gene>
<evidence type="ECO:0000313" key="2">
    <source>
        <dbReference type="Proteomes" id="UP000515203"/>
    </source>
</evidence>
<keyword evidence="2" id="KW-1185">Reference proteome</keyword>
<evidence type="ECO:0000313" key="3">
    <source>
        <dbReference type="RefSeq" id="XP_023568093.1"/>
    </source>
</evidence>